<dbReference type="Pfam" id="PF03169">
    <property type="entry name" value="OPT"/>
    <property type="match status" value="1"/>
</dbReference>
<feature type="transmembrane region" description="Helical" evidence="6">
    <location>
        <begin position="6"/>
        <end position="32"/>
    </location>
</feature>
<dbReference type="STRING" id="2325.TKV_c01610"/>
<evidence type="ECO:0000313" key="7">
    <source>
        <dbReference type="EMBL" id="AIS51366.1"/>
    </source>
</evidence>
<evidence type="ECO:0000256" key="1">
    <source>
        <dbReference type="ARBA" id="ARBA00004141"/>
    </source>
</evidence>
<dbReference type="RefSeq" id="WP_049684360.1">
    <property type="nucleotide sequence ID" value="NZ_CP009170.1"/>
</dbReference>
<keyword evidence="5 6" id="KW-0472">Membrane</keyword>
<dbReference type="InterPro" id="IPR004813">
    <property type="entry name" value="OPT"/>
</dbReference>
<dbReference type="GO" id="GO:0035673">
    <property type="term" value="F:oligopeptide transmembrane transporter activity"/>
    <property type="evidence" value="ECO:0007669"/>
    <property type="project" value="InterPro"/>
</dbReference>
<accession>A0A097ANH0</accession>
<keyword evidence="3 6" id="KW-0812">Transmembrane</keyword>
<dbReference type="GO" id="GO:0016020">
    <property type="term" value="C:membrane"/>
    <property type="evidence" value="ECO:0007669"/>
    <property type="project" value="UniProtKB-SubCell"/>
</dbReference>
<evidence type="ECO:0000256" key="6">
    <source>
        <dbReference type="SAM" id="Phobius"/>
    </source>
</evidence>
<keyword evidence="4 6" id="KW-1133">Transmembrane helix</keyword>
<evidence type="ECO:0000256" key="3">
    <source>
        <dbReference type="ARBA" id="ARBA00022692"/>
    </source>
</evidence>
<dbReference type="eggNOG" id="COG1297">
    <property type="taxonomic scope" value="Bacteria"/>
</dbReference>
<dbReference type="EMBL" id="CP009170">
    <property type="protein sequence ID" value="AIS51366.1"/>
    <property type="molecule type" value="Genomic_DNA"/>
</dbReference>
<evidence type="ECO:0000256" key="5">
    <source>
        <dbReference type="ARBA" id="ARBA00023136"/>
    </source>
</evidence>
<dbReference type="HOGENOM" id="CLU_2048619_0_0_9"/>
<dbReference type="KEGG" id="tki:TKV_c01610"/>
<dbReference type="Proteomes" id="UP000029669">
    <property type="component" value="Chromosome"/>
</dbReference>
<protein>
    <submittedName>
        <fullName evidence="7">Putative oligopeptide transporter, OPT family</fullName>
    </submittedName>
</protein>
<comment type="subcellular location">
    <subcellularLocation>
        <location evidence="1">Membrane</location>
        <topology evidence="1">Multi-pass membrane protein</topology>
    </subcellularLocation>
</comment>
<feature type="transmembrane region" description="Helical" evidence="6">
    <location>
        <begin position="52"/>
        <end position="72"/>
    </location>
</feature>
<feature type="transmembrane region" description="Helical" evidence="6">
    <location>
        <begin position="92"/>
        <end position="111"/>
    </location>
</feature>
<evidence type="ECO:0000256" key="2">
    <source>
        <dbReference type="ARBA" id="ARBA00022448"/>
    </source>
</evidence>
<sequence>MFLCFLLPFALGLYLPFELSAAIVIGGIIRWFVEQRYKKDEKLYKEKTEKGILIVSGLVAGDALIGLVIATFAGLKISIDFASNLATNTAWFAPWLSLAMFLLVGLFLYTYTCKEDKGQG</sequence>
<keyword evidence="8" id="KW-1185">Reference proteome</keyword>
<proteinExistence type="predicted"/>
<dbReference type="AlphaFoldDB" id="A0A097ANH0"/>
<organism evidence="7 8">
    <name type="scientific">Thermoanaerobacter kivui</name>
    <name type="common">Acetogenium kivui</name>
    <dbReference type="NCBI Taxonomy" id="2325"/>
    <lineage>
        <taxon>Bacteria</taxon>
        <taxon>Bacillati</taxon>
        <taxon>Bacillota</taxon>
        <taxon>Clostridia</taxon>
        <taxon>Thermoanaerobacterales</taxon>
        <taxon>Thermoanaerobacteraceae</taxon>
        <taxon>Thermoanaerobacter</taxon>
    </lineage>
</organism>
<keyword evidence="2" id="KW-0813">Transport</keyword>
<evidence type="ECO:0000256" key="4">
    <source>
        <dbReference type="ARBA" id="ARBA00022989"/>
    </source>
</evidence>
<evidence type="ECO:0000313" key="8">
    <source>
        <dbReference type="Proteomes" id="UP000029669"/>
    </source>
</evidence>
<reference evidence="8" key="1">
    <citation type="journal article" date="2015" name="Genome Announc.">
        <title>Whole-Genome Sequences of 80 Environmental and Clinical Isolates of Burkholderia pseudomallei.</title>
        <authorList>
            <person name="Johnson S.L."/>
            <person name="Baker A.L."/>
            <person name="Chain P.S."/>
            <person name="Currie B.J."/>
            <person name="Daligault H.E."/>
            <person name="Davenport K.W."/>
            <person name="Davis C.B."/>
            <person name="Inglis T.J."/>
            <person name="Kaestli M."/>
            <person name="Koren S."/>
            <person name="Mayo M."/>
            <person name="Merritt A.J."/>
            <person name="Price E.P."/>
            <person name="Sarovich D.S."/>
            <person name="Warner J."/>
            <person name="Rosovitz M.J."/>
        </authorList>
    </citation>
    <scope>NUCLEOTIDE SEQUENCE [LARGE SCALE GENOMIC DNA]</scope>
    <source>
        <strain evidence="8">DSM 2030</strain>
    </source>
</reference>
<gene>
    <name evidence="7" type="ORF">TKV_c01610</name>
</gene>
<name>A0A097ANH0_THEKI</name>